<gene>
    <name evidence="1" type="ORF">Q604_UNBC02632G0001</name>
</gene>
<comment type="caution">
    <text evidence="1">The sequence shown here is derived from an EMBL/GenBank/DDBJ whole genome shotgun (WGS) entry which is preliminary data.</text>
</comment>
<sequence length="41" mass="4653">MNDCAFYLKKVAVSCLHASNRWPERAFRPPPVQSALLQNGH</sequence>
<evidence type="ECO:0000313" key="1">
    <source>
        <dbReference type="EMBL" id="ETJ43376.1"/>
    </source>
</evidence>
<name>W1YM30_9ZZZZ</name>
<dbReference type="EMBL" id="AZMM01002632">
    <property type="protein sequence ID" value="ETJ43376.1"/>
    <property type="molecule type" value="Genomic_DNA"/>
</dbReference>
<reference evidence="1" key="1">
    <citation type="submission" date="2013-12" db="EMBL/GenBank/DDBJ databases">
        <title>A Varibaculum cambriense genome reconstructed from a premature infant gut community with otherwise low bacterial novelty that shifts toward anaerobic metabolism during the third week of life.</title>
        <authorList>
            <person name="Brown C.T."/>
            <person name="Sharon I."/>
            <person name="Thomas B.C."/>
            <person name="Castelle C.J."/>
            <person name="Morowitz M.J."/>
            <person name="Banfield J.F."/>
        </authorList>
    </citation>
    <scope>NUCLEOTIDE SEQUENCE</scope>
</reference>
<protein>
    <submittedName>
        <fullName evidence="1">Uncharacterized protein</fullName>
    </submittedName>
</protein>
<feature type="non-terminal residue" evidence="1">
    <location>
        <position position="41"/>
    </location>
</feature>
<proteinExistence type="predicted"/>
<dbReference type="AlphaFoldDB" id="W1YM30"/>
<organism evidence="1">
    <name type="scientific">human gut metagenome</name>
    <dbReference type="NCBI Taxonomy" id="408170"/>
    <lineage>
        <taxon>unclassified sequences</taxon>
        <taxon>metagenomes</taxon>
        <taxon>organismal metagenomes</taxon>
    </lineage>
</organism>
<accession>W1YM30</accession>